<evidence type="ECO:0000256" key="1">
    <source>
        <dbReference type="SAM" id="MobiDB-lite"/>
    </source>
</evidence>
<gene>
    <name evidence="3" type="ORF">OEA41_009982</name>
</gene>
<feature type="region of interest" description="Disordered" evidence="1">
    <location>
        <begin position="186"/>
        <end position="212"/>
    </location>
</feature>
<evidence type="ECO:0000313" key="3">
    <source>
        <dbReference type="EMBL" id="KAK3166857.1"/>
    </source>
</evidence>
<dbReference type="PANTHER" id="PTHR13379:SF0">
    <property type="entry name" value="UPF0415 PROTEIN C7ORF25"/>
    <property type="match status" value="1"/>
</dbReference>
<name>A0AAE0DDE5_9LECA</name>
<comment type="caution">
    <text evidence="3">The sequence shown here is derived from an EMBL/GenBank/DDBJ whole genome shotgun (WGS) entry which is preliminary data.</text>
</comment>
<dbReference type="Pfam" id="PF07000">
    <property type="entry name" value="DUF1308"/>
    <property type="match status" value="1"/>
</dbReference>
<dbReference type="Proteomes" id="UP001276659">
    <property type="component" value="Unassembled WGS sequence"/>
</dbReference>
<dbReference type="PANTHER" id="PTHR13379">
    <property type="entry name" value="UNCHARACTERIZED DUF1308"/>
    <property type="match status" value="1"/>
</dbReference>
<feature type="domain" description="DUF1308" evidence="2">
    <location>
        <begin position="310"/>
        <end position="397"/>
    </location>
</feature>
<protein>
    <recommendedName>
        <fullName evidence="2">DUF1308 domain-containing protein</fullName>
    </recommendedName>
</protein>
<evidence type="ECO:0000313" key="4">
    <source>
        <dbReference type="Proteomes" id="UP001276659"/>
    </source>
</evidence>
<proteinExistence type="predicted"/>
<feature type="compositionally biased region" description="Low complexity" evidence="1">
    <location>
        <begin position="9"/>
        <end position="27"/>
    </location>
</feature>
<sequence>MDEKESFDDPSISGSSSANTEAAITTNTEITTTDGAALAEDLLARCRTLLTELENFGTFVVEQKLEQESAIEIRKFQTSVATELKSLEKLADSNLTAEKTIHTLRSSNLPFYSAIWESAKASESLVTFHKRFYWDNRPTRDSKRAAQKRCALVDIVSRNGEEWIKVSTITESRLVFEIAKAQWEAADSSSSEDGGEDEIGVNGTTNGKIHSLGKEEEMDRIELVKVADDLLRASNAHRIHYKHPQIRFVLPKISSEPPKELLPILDRIRSTGAIIDLGPQETRSDNLAYLKAKSFPRLLPSSHPPLTDTLNIDCTILLALVSDLSHTANHPILPSYNAAITRQIELETREHLLPSSLWPAMADKNLVCTQEAATRMIEIVDTIGMPKERSRTELLLVSGEIEQNGEDLRKAFAEYSDYPIPPKWRLPIRVVPAACTGSDIRSAIQTGALPSVAEQVAEQLTDINRSVFMYGWIQGVTTVSSNRTVAKQIEAIVEKDGSGAMGPEIWLREPARSLLGKEKERRK</sequence>
<feature type="region of interest" description="Disordered" evidence="1">
    <location>
        <begin position="1"/>
        <end position="27"/>
    </location>
</feature>
<reference evidence="3" key="1">
    <citation type="submission" date="2022-11" db="EMBL/GenBank/DDBJ databases">
        <title>Chromosomal genome sequence assembly and mating type (MAT) locus characterization of the leprose asexual lichenized fungus Lepraria neglecta (Nyl.) Erichsen.</title>
        <authorList>
            <person name="Allen J.L."/>
            <person name="Pfeffer B."/>
        </authorList>
    </citation>
    <scope>NUCLEOTIDE SEQUENCE</scope>
    <source>
        <strain evidence="3">Allen 5258</strain>
    </source>
</reference>
<organism evidence="3 4">
    <name type="scientific">Lepraria neglecta</name>
    <dbReference type="NCBI Taxonomy" id="209136"/>
    <lineage>
        <taxon>Eukaryota</taxon>
        <taxon>Fungi</taxon>
        <taxon>Dikarya</taxon>
        <taxon>Ascomycota</taxon>
        <taxon>Pezizomycotina</taxon>
        <taxon>Lecanoromycetes</taxon>
        <taxon>OSLEUM clade</taxon>
        <taxon>Lecanoromycetidae</taxon>
        <taxon>Lecanorales</taxon>
        <taxon>Lecanorineae</taxon>
        <taxon>Stereocaulaceae</taxon>
        <taxon>Lepraria</taxon>
    </lineage>
</organism>
<dbReference type="EMBL" id="JASNWA010000011">
    <property type="protein sequence ID" value="KAK3166857.1"/>
    <property type="molecule type" value="Genomic_DNA"/>
</dbReference>
<evidence type="ECO:0000259" key="2">
    <source>
        <dbReference type="Pfam" id="PF07000"/>
    </source>
</evidence>
<accession>A0AAE0DDE5</accession>
<keyword evidence="4" id="KW-1185">Reference proteome</keyword>
<dbReference type="InterPro" id="IPR010733">
    <property type="entry name" value="DUF1308"/>
</dbReference>
<dbReference type="AlphaFoldDB" id="A0AAE0DDE5"/>